<dbReference type="Proteomes" id="UP001216558">
    <property type="component" value="Unassembled WGS sequence"/>
</dbReference>
<dbReference type="Pfam" id="PF05433">
    <property type="entry name" value="Rick_17kDa_Anti"/>
    <property type="match status" value="1"/>
</dbReference>
<keyword evidence="8" id="KW-1185">Reference proteome</keyword>
<evidence type="ECO:0000313" key="7">
    <source>
        <dbReference type="EMBL" id="MDC8755914.1"/>
    </source>
</evidence>
<dbReference type="InterPro" id="IPR008816">
    <property type="entry name" value="Gly_zipper_2TM_dom"/>
</dbReference>
<dbReference type="EMBL" id="JAQQXQ010000016">
    <property type="protein sequence ID" value="MDC8755914.1"/>
    <property type="molecule type" value="Genomic_DNA"/>
</dbReference>
<reference evidence="7 8" key="1">
    <citation type="submission" date="2022-10" db="EMBL/GenBank/DDBJ databases">
        <title>Erythrobacter sp. sf7 Genome sequencing.</title>
        <authorList>
            <person name="Park S."/>
        </authorList>
    </citation>
    <scope>NUCLEOTIDE SEQUENCE [LARGE SCALE GENOMIC DNA]</scope>
    <source>
        <strain evidence="8">sf7</strain>
    </source>
</reference>
<comment type="subcellular location">
    <subcellularLocation>
        <location evidence="1">Cell outer membrane</location>
        <topology evidence="1">Lipid-anchor</topology>
    </subcellularLocation>
</comment>
<feature type="chain" id="PRO_5046862424" description="17 kDa surface antigen" evidence="5">
    <location>
        <begin position="24"/>
        <end position="123"/>
    </location>
</feature>
<evidence type="ECO:0000259" key="6">
    <source>
        <dbReference type="Pfam" id="PF05433"/>
    </source>
</evidence>
<sequence>MKKIAIIFAAGAMTLPLAAPAQADPPPHAPAWGKRAKQARIYDDRGFYLEPRRLSRNDRVWRGDDGRYYCRRDNGTTGLVIGAGVGALAGAKLARDKTLGAIIGGVAGGLIGREIDRGELRCR</sequence>
<proteinExistence type="inferred from homology"/>
<feature type="domain" description="Glycine zipper 2TM" evidence="6">
    <location>
        <begin position="78"/>
        <end position="115"/>
    </location>
</feature>
<protein>
    <recommendedName>
        <fullName evidence="3">17 kDa surface antigen</fullName>
    </recommendedName>
</protein>
<feature type="signal peptide" evidence="5">
    <location>
        <begin position="1"/>
        <end position="23"/>
    </location>
</feature>
<evidence type="ECO:0000256" key="1">
    <source>
        <dbReference type="ARBA" id="ARBA00004459"/>
    </source>
</evidence>
<organism evidence="7 8">
    <name type="scientific">Erythrobacter fulvus</name>
    <dbReference type="NCBI Taxonomy" id="2987523"/>
    <lineage>
        <taxon>Bacteria</taxon>
        <taxon>Pseudomonadati</taxon>
        <taxon>Pseudomonadota</taxon>
        <taxon>Alphaproteobacteria</taxon>
        <taxon>Sphingomonadales</taxon>
        <taxon>Erythrobacteraceae</taxon>
        <taxon>Erythrobacter/Porphyrobacter group</taxon>
        <taxon>Erythrobacter</taxon>
    </lineage>
</organism>
<evidence type="ECO:0000256" key="4">
    <source>
        <dbReference type="ARBA" id="ARBA00023288"/>
    </source>
</evidence>
<keyword evidence="4" id="KW-0449">Lipoprotein</keyword>
<keyword evidence="5" id="KW-0732">Signal</keyword>
<comment type="similarity">
    <text evidence="2">Belongs to the rickettsiale 17 kDa surface antigen family.</text>
</comment>
<evidence type="ECO:0000256" key="2">
    <source>
        <dbReference type="ARBA" id="ARBA00008681"/>
    </source>
</evidence>
<evidence type="ECO:0000256" key="3">
    <source>
        <dbReference type="ARBA" id="ARBA00015281"/>
    </source>
</evidence>
<gene>
    <name evidence="7" type="ORF">OIK40_14795</name>
</gene>
<dbReference type="RefSeq" id="WP_273679127.1">
    <property type="nucleotide sequence ID" value="NZ_JAQQXQ010000016.1"/>
</dbReference>
<comment type="caution">
    <text evidence="7">The sequence shown here is derived from an EMBL/GenBank/DDBJ whole genome shotgun (WGS) entry which is preliminary data.</text>
</comment>
<accession>A0ABT5JTF0</accession>
<name>A0ABT5JTF0_9SPHN</name>
<evidence type="ECO:0000256" key="5">
    <source>
        <dbReference type="SAM" id="SignalP"/>
    </source>
</evidence>
<evidence type="ECO:0000313" key="8">
    <source>
        <dbReference type="Proteomes" id="UP001216558"/>
    </source>
</evidence>